<evidence type="ECO:0000256" key="1">
    <source>
        <dbReference type="ARBA" id="ARBA00004651"/>
    </source>
</evidence>
<dbReference type="InterPro" id="IPR036259">
    <property type="entry name" value="MFS_trans_sf"/>
</dbReference>
<dbReference type="AlphaFoldDB" id="A0A1I3YLY4"/>
<dbReference type="GO" id="GO:0005886">
    <property type="term" value="C:plasma membrane"/>
    <property type="evidence" value="ECO:0007669"/>
    <property type="project" value="UniProtKB-SubCell"/>
</dbReference>
<dbReference type="STRING" id="115433.SAMN05421835_11872"/>
<feature type="transmembrane region" description="Helical" evidence="6">
    <location>
        <begin position="360"/>
        <end position="380"/>
    </location>
</feature>
<comment type="subcellular location">
    <subcellularLocation>
        <location evidence="1">Cell membrane</location>
        <topology evidence="1">Multi-pass membrane protein</topology>
    </subcellularLocation>
</comment>
<evidence type="ECO:0000259" key="7">
    <source>
        <dbReference type="PROSITE" id="PS50850"/>
    </source>
</evidence>
<evidence type="ECO:0000256" key="4">
    <source>
        <dbReference type="ARBA" id="ARBA00022989"/>
    </source>
</evidence>
<name>A0A1I3YLY4_9PSEU</name>
<feature type="transmembrane region" description="Helical" evidence="6">
    <location>
        <begin position="154"/>
        <end position="174"/>
    </location>
</feature>
<sequence>MRTTTAQRTATRAPGLFGPKLVTPLVASAVLNPINSTLIAVALVPIAHTFGARPEQTAWLITSLYLATAVGQPVVGLFVDRFGARRVLLTGAVIVMLAGIGGLLAFSLGWLIAVRAVLGIGTCAGFPAAMAVLRKRADAAGQGVPSRILSVLAMSAQTIMVIGPTLGGVLIGLFGWPAIFAVNIPLAGISLLLALFWVPKDDRAGLKRERIDVPGIVLFSAALLVVLLFVMAPALDDLYLLGIAVVLAAVFARTELRARRPFIDLRMLAGNAPLLRTYLRQSLAFLIVYSIMFGYVQWLEAARGLSEERAGALLLPMSAVAVLAAAASGRPTGLYARLITNSLALLAGSALLLFVDTGTWFVVLVGMTAVFGLGQGLTSVTNQTALYGQAPAEQMGTASGLFRTAQYLGAIAASTLIALCFGEQTTSAGLHHLAWALVGVGVVLFAVTAFDRGLRATRSRQEPVENGK</sequence>
<feature type="transmembrane region" description="Helical" evidence="6">
    <location>
        <begin position="58"/>
        <end position="79"/>
    </location>
</feature>
<feature type="transmembrane region" description="Helical" evidence="6">
    <location>
        <begin position="401"/>
        <end position="421"/>
    </location>
</feature>
<keyword evidence="2" id="KW-0813">Transport</keyword>
<dbReference type="InterPro" id="IPR020846">
    <property type="entry name" value="MFS_dom"/>
</dbReference>
<dbReference type="InterPro" id="IPR011701">
    <property type="entry name" value="MFS"/>
</dbReference>
<feature type="transmembrane region" description="Helical" evidence="6">
    <location>
        <begin position="277"/>
        <end position="298"/>
    </location>
</feature>
<feature type="transmembrane region" description="Helical" evidence="6">
    <location>
        <begin position="310"/>
        <end position="327"/>
    </location>
</feature>
<feature type="transmembrane region" description="Helical" evidence="6">
    <location>
        <begin position="238"/>
        <end position="256"/>
    </location>
</feature>
<dbReference type="PANTHER" id="PTHR42718:SF9">
    <property type="entry name" value="MAJOR FACILITATOR SUPERFAMILY MULTIDRUG TRANSPORTER MFSC"/>
    <property type="match status" value="1"/>
</dbReference>
<dbReference type="SUPFAM" id="SSF103473">
    <property type="entry name" value="MFS general substrate transporter"/>
    <property type="match status" value="1"/>
</dbReference>
<evidence type="ECO:0000256" key="6">
    <source>
        <dbReference type="SAM" id="Phobius"/>
    </source>
</evidence>
<dbReference type="PANTHER" id="PTHR42718">
    <property type="entry name" value="MAJOR FACILITATOR SUPERFAMILY MULTIDRUG TRANSPORTER MFSC"/>
    <property type="match status" value="1"/>
</dbReference>
<keyword evidence="4 6" id="KW-1133">Transmembrane helix</keyword>
<evidence type="ECO:0000313" key="9">
    <source>
        <dbReference type="Proteomes" id="UP000199025"/>
    </source>
</evidence>
<organism evidence="8 9">
    <name type="scientific">Amycolatopsis sacchari</name>
    <dbReference type="NCBI Taxonomy" id="115433"/>
    <lineage>
        <taxon>Bacteria</taxon>
        <taxon>Bacillati</taxon>
        <taxon>Actinomycetota</taxon>
        <taxon>Actinomycetes</taxon>
        <taxon>Pseudonocardiales</taxon>
        <taxon>Pseudonocardiaceae</taxon>
        <taxon>Amycolatopsis</taxon>
    </lineage>
</organism>
<feature type="transmembrane region" description="Helical" evidence="6">
    <location>
        <begin position="433"/>
        <end position="450"/>
    </location>
</feature>
<gene>
    <name evidence="8" type="ORF">SAMN05421835_11872</name>
</gene>
<dbReference type="Gene3D" id="1.20.1720.10">
    <property type="entry name" value="Multidrug resistance protein D"/>
    <property type="match status" value="1"/>
</dbReference>
<proteinExistence type="predicted"/>
<feature type="domain" description="Major facilitator superfamily (MFS) profile" evidence="7">
    <location>
        <begin position="21"/>
        <end position="451"/>
    </location>
</feature>
<feature type="transmembrane region" description="Helical" evidence="6">
    <location>
        <begin position="21"/>
        <end position="46"/>
    </location>
</feature>
<keyword evidence="9" id="KW-1185">Reference proteome</keyword>
<feature type="transmembrane region" description="Helical" evidence="6">
    <location>
        <begin position="86"/>
        <end position="106"/>
    </location>
</feature>
<feature type="transmembrane region" description="Helical" evidence="6">
    <location>
        <begin position="211"/>
        <end position="232"/>
    </location>
</feature>
<dbReference type="Proteomes" id="UP000199025">
    <property type="component" value="Unassembled WGS sequence"/>
</dbReference>
<protein>
    <submittedName>
        <fullName evidence="8">Predicted arabinose efflux permease, MFS family</fullName>
    </submittedName>
</protein>
<dbReference type="EMBL" id="FORP01000018">
    <property type="protein sequence ID" value="SFK32783.1"/>
    <property type="molecule type" value="Genomic_DNA"/>
</dbReference>
<evidence type="ECO:0000256" key="3">
    <source>
        <dbReference type="ARBA" id="ARBA00022692"/>
    </source>
</evidence>
<dbReference type="Pfam" id="PF07690">
    <property type="entry name" value="MFS_1"/>
    <property type="match status" value="1"/>
</dbReference>
<dbReference type="PROSITE" id="PS50850">
    <property type="entry name" value="MFS"/>
    <property type="match status" value="1"/>
</dbReference>
<dbReference type="Gene3D" id="1.20.1250.20">
    <property type="entry name" value="MFS general substrate transporter like domains"/>
    <property type="match status" value="1"/>
</dbReference>
<dbReference type="GO" id="GO:0022857">
    <property type="term" value="F:transmembrane transporter activity"/>
    <property type="evidence" value="ECO:0007669"/>
    <property type="project" value="InterPro"/>
</dbReference>
<keyword evidence="5 6" id="KW-0472">Membrane</keyword>
<feature type="transmembrane region" description="Helical" evidence="6">
    <location>
        <begin position="334"/>
        <end position="354"/>
    </location>
</feature>
<evidence type="ECO:0000313" key="8">
    <source>
        <dbReference type="EMBL" id="SFK32783.1"/>
    </source>
</evidence>
<evidence type="ECO:0000256" key="2">
    <source>
        <dbReference type="ARBA" id="ARBA00022448"/>
    </source>
</evidence>
<evidence type="ECO:0000256" key="5">
    <source>
        <dbReference type="ARBA" id="ARBA00023136"/>
    </source>
</evidence>
<feature type="transmembrane region" description="Helical" evidence="6">
    <location>
        <begin position="112"/>
        <end position="133"/>
    </location>
</feature>
<accession>A0A1I3YLY4</accession>
<keyword evidence="3 6" id="KW-0812">Transmembrane</keyword>
<feature type="transmembrane region" description="Helical" evidence="6">
    <location>
        <begin position="180"/>
        <end position="199"/>
    </location>
</feature>
<reference evidence="8 9" key="1">
    <citation type="submission" date="2016-10" db="EMBL/GenBank/DDBJ databases">
        <authorList>
            <person name="de Groot N.N."/>
        </authorList>
    </citation>
    <scope>NUCLEOTIDE SEQUENCE [LARGE SCALE GENOMIC DNA]</scope>
    <source>
        <strain evidence="8 9">DSM 44468</strain>
    </source>
</reference>